<evidence type="ECO:0000256" key="6">
    <source>
        <dbReference type="ARBA" id="ARBA00023002"/>
    </source>
</evidence>
<dbReference type="SUPFAM" id="SSF51905">
    <property type="entry name" value="FAD/NAD(P)-binding domain"/>
    <property type="match status" value="1"/>
</dbReference>
<dbReference type="EC" id="1.14.13.9" evidence="9"/>
<dbReference type="Proteomes" id="UP000295375">
    <property type="component" value="Unassembled WGS sequence"/>
</dbReference>
<protein>
    <recommendedName>
        <fullName evidence="9">Kynurenine 3-monooxygenase</fullName>
        <ecNumber evidence="9">1.14.13.9</ecNumber>
    </recommendedName>
    <alternativeName>
        <fullName evidence="9">Kynurenine 3-hydroxylase</fullName>
    </alternativeName>
</protein>
<reference evidence="11 12" key="1">
    <citation type="submission" date="2019-03" db="EMBL/GenBank/DDBJ databases">
        <title>Genomic Encyclopedia of Type Strains, Phase IV (KMG-IV): sequencing the most valuable type-strain genomes for metagenomic binning, comparative biology and taxonomic classification.</title>
        <authorList>
            <person name="Goeker M."/>
        </authorList>
    </citation>
    <scope>NUCLEOTIDE SEQUENCE [LARGE SCALE GENOMIC DNA]</scope>
    <source>
        <strain evidence="11 12">DSM 103792</strain>
    </source>
</reference>
<dbReference type="GO" id="GO:0043420">
    <property type="term" value="P:anthranilate metabolic process"/>
    <property type="evidence" value="ECO:0007669"/>
    <property type="project" value="UniProtKB-UniRule"/>
</dbReference>
<comment type="similarity">
    <text evidence="9">Belongs to the aromatic-ring hydroxylase family. KMO subfamily.</text>
</comment>
<comment type="pathway">
    <text evidence="9">Cofactor biosynthesis; NAD(+) biosynthesis; quinolinate from L-kynurenine: step 1/3.</text>
</comment>
<evidence type="ECO:0000256" key="5">
    <source>
        <dbReference type="ARBA" id="ARBA00022857"/>
    </source>
</evidence>
<dbReference type="PANTHER" id="PTHR46028:SF2">
    <property type="entry name" value="KYNURENINE 3-MONOOXYGENASE"/>
    <property type="match status" value="1"/>
</dbReference>
<dbReference type="FunFam" id="3.50.50.60:FF:000185">
    <property type="entry name" value="Kynurenine 3-monooxygenase"/>
    <property type="match status" value="1"/>
</dbReference>
<evidence type="ECO:0000256" key="3">
    <source>
        <dbReference type="ARBA" id="ARBA00022642"/>
    </source>
</evidence>
<dbReference type="UniPathway" id="UPA00253">
    <property type="reaction ID" value="UER00328"/>
</dbReference>
<dbReference type="Gene3D" id="3.50.50.60">
    <property type="entry name" value="FAD/NAD(P)-binding domain"/>
    <property type="match status" value="1"/>
</dbReference>
<dbReference type="GO" id="GO:0006569">
    <property type="term" value="P:L-tryptophan catabolic process"/>
    <property type="evidence" value="ECO:0007669"/>
    <property type="project" value="UniProtKB-UniRule"/>
</dbReference>
<dbReference type="HAMAP" id="MF_01971">
    <property type="entry name" value="Kynurenine_monooxygenase"/>
    <property type="match status" value="1"/>
</dbReference>
<dbReference type="InterPro" id="IPR036188">
    <property type="entry name" value="FAD/NAD-bd_sf"/>
</dbReference>
<comment type="catalytic activity">
    <reaction evidence="8 9">
        <text>L-kynurenine + NADPH + O2 + H(+) = 3-hydroxy-L-kynurenine + NADP(+) + H2O</text>
        <dbReference type="Rhea" id="RHEA:20545"/>
        <dbReference type="ChEBI" id="CHEBI:15377"/>
        <dbReference type="ChEBI" id="CHEBI:15378"/>
        <dbReference type="ChEBI" id="CHEBI:15379"/>
        <dbReference type="ChEBI" id="CHEBI:57783"/>
        <dbReference type="ChEBI" id="CHEBI:57959"/>
        <dbReference type="ChEBI" id="CHEBI:58125"/>
        <dbReference type="ChEBI" id="CHEBI:58349"/>
        <dbReference type="EC" id="1.14.13.9"/>
    </reaction>
</comment>
<evidence type="ECO:0000256" key="2">
    <source>
        <dbReference type="ARBA" id="ARBA00022630"/>
    </source>
</evidence>
<organism evidence="11 12">
    <name type="scientific">Permianibacter aggregans</name>
    <dbReference type="NCBI Taxonomy" id="1510150"/>
    <lineage>
        <taxon>Bacteria</taxon>
        <taxon>Pseudomonadati</taxon>
        <taxon>Pseudomonadota</taxon>
        <taxon>Gammaproteobacteria</taxon>
        <taxon>Pseudomonadales</taxon>
        <taxon>Pseudomonadaceae</taxon>
        <taxon>Permianibacter</taxon>
    </lineage>
</organism>
<gene>
    <name evidence="9" type="primary">kmo</name>
    <name evidence="11" type="ORF">EV696_11544</name>
</gene>
<dbReference type="PRINTS" id="PR00420">
    <property type="entry name" value="RNGMNOXGNASE"/>
</dbReference>
<dbReference type="RefSeq" id="WP_133592144.1">
    <property type="nucleotide sequence ID" value="NZ_CP037953.1"/>
</dbReference>
<keyword evidence="2 9" id="KW-0285">Flavoprotein</keyword>
<keyword evidence="5 9" id="KW-0521">NADP</keyword>
<evidence type="ECO:0000256" key="7">
    <source>
        <dbReference type="ARBA" id="ARBA00023033"/>
    </source>
</evidence>
<dbReference type="GO" id="GO:0004502">
    <property type="term" value="F:kynurenine 3-monooxygenase activity"/>
    <property type="evidence" value="ECO:0007669"/>
    <property type="project" value="UniProtKB-UniRule"/>
</dbReference>
<evidence type="ECO:0000313" key="12">
    <source>
        <dbReference type="Proteomes" id="UP000295375"/>
    </source>
</evidence>
<keyword evidence="12" id="KW-1185">Reference proteome</keyword>
<comment type="caution">
    <text evidence="11">The sequence shown here is derived from an EMBL/GenBank/DDBJ whole genome shotgun (WGS) entry which is preliminary data.</text>
</comment>
<evidence type="ECO:0000259" key="10">
    <source>
        <dbReference type="Pfam" id="PF01494"/>
    </source>
</evidence>
<dbReference type="InterPro" id="IPR002938">
    <property type="entry name" value="FAD-bd"/>
</dbReference>
<keyword evidence="4 9" id="KW-0274">FAD</keyword>
<dbReference type="Pfam" id="PF01494">
    <property type="entry name" value="FAD_binding_3"/>
    <property type="match status" value="1"/>
</dbReference>
<evidence type="ECO:0000313" key="11">
    <source>
        <dbReference type="EMBL" id="TDQ46050.1"/>
    </source>
</evidence>
<evidence type="ECO:0000256" key="8">
    <source>
        <dbReference type="ARBA" id="ARBA00047818"/>
    </source>
</evidence>
<keyword evidence="7 9" id="KW-0503">Monooxygenase</keyword>
<evidence type="ECO:0000256" key="1">
    <source>
        <dbReference type="ARBA" id="ARBA00001974"/>
    </source>
</evidence>
<dbReference type="GO" id="GO:0019805">
    <property type="term" value="P:quinolinate biosynthetic process"/>
    <property type="evidence" value="ECO:0007669"/>
    <property type="project" value="UniProtKB-UniRule"/>
</dbReference>
<feature type="domain" description="FAD-binding" evidence="10">
    <location>
        <begin position="9"/>
        <end position="332"/>
    </location>
</feature>
<dbReference type="EMBL" id="SNYM01000015">
    <property type="protein sequence ID" value="TDQ46050.1"/>
    <property type="molecule type" value="Genomic_DNA"/>
</dbReference>
<dbReference type="GO" id="GO:0071949">
    <property type="term" value="F:FAD binding"/>
    <property type="evidence" value="ECO:0007669"/>
    <property type="project" value="InterPro"/>
</dbReference>
<dbReference type="GO" id="GO:0009435">
    <property type="term" value="P:NAD+ biosynthetic process"/>
    <property type="evidence" value="ECO:0007669"/>
    <property type="project" value="UniProtKB-UniPathway"/>
</dbReference>
<evidence type="ECO:0000256" key="4">
    <source>
        <dbReference type="ARBA" id="ARBA00022827"/>
    </source>
</evidence>
<dbReference type="PANTHER" id="PTHR46028">
    <property type="entry name" value="KYNURENINE 3-MONOOXYGENASE"/>
    <property type="match status" value="1"/>
</dbReference>
<sequence>MSKPLPTITLIGAGLVGSLLAVYLSQRGYTVRVFEKRPDMRKASISAGRSINLALANRGIRPLEAIGLMDVIRPIIIPMLGRELHDEQGNLSFLPYGQRPHEVVYSVSRGELNKTLMTAAEQRGNVTIEFSQAVEHIDYQRKTLTLRDEQSGQTRTDSFDILIGADGGGSAVRRTLDQHLNKMSREEKLPHSYKELHIADNGKGGFRMKREALHIWPRDEYMLIALPNPDGSFTVTLFMPDEGEHSFSRYQDKPTVQQFFREKFPDALTLMPDAADQYLQNPTGFLGTVYCDHWHLDDHTLLIGDAAHAIVPFHGQGMNCGFEDCFDLNALLDQYQDDWSQVMPAFQRLRKPNGDAIAQMALENYIEMRHSVNDPKFQLKKQVAFALENRIPNTFIPRYSMVMFHHIPYVEALRRGVVQADVLDELCQSATRLDEVNLEQGVEWARARLSPVTIE</sequence>
<comment type="function">
    <text evidence="9">Catalyzes the hydroxylation of L-kynurenine (L-Kyn) to form 3-hydroxy-L-kynurenine (L-3OHKyn). Required for synthesis of quinolinic acid.</text>
</comment>
<evidence type="ECO:0000256" key="9">
    <source>
        <dbReference type="HAMAP-Rule" id="MF_01971"/>
    </source>
</evidence>
<dbReference type="InterPro" id="IPR027545">
    <property type="entry name" value="Kynurenine_monooxygenase"/>
</dbReference>
<comment type="cofactor">
    <cofactor evidence="1 9">
        <name>FAD</name>
        <dbReference type="ChEBI" id="CHEBI:57692"/>
    </cofactor>
</comment>
<proteinExistence type="inferred from homology"/>
<dbReference type="AlphaFoldDB" id="A0A4R6UGT3"/>
<accession>A0A4R6UGT3</accession>
<keyword evidence="3 9" id="KW-0662">Pyridine nucleotide biosynthesis</keyword>
<dbReference type="GO" id="GO:0070189">
    <property type="term" value="P:kynurenine metabolic process"/>
    <property type="evidence" value="ECO:0007669"/>
    <property type="project" value="TreeGrafter"/>
</dbReference>
<keyword evidence="6 9" id="KW-0560">Oxidoreductase</keyword>
<dbReference type="OrthoDB" id="9782160at2"/>
<name>A0A4R6UGT3_9GAMM</name>